<accession>A0A6G1J3J4</accession>
<keyword evidence="1" id="KW-0472">Membrane</keyword>
<keyword evidence="1" id="KW-1133">Transmembrane helix</keyword>
<evidence type="ECO:0000313" key="2">
    <source>
        <dbReference type="EMBL" id="KAF2684978.1"/>
    </source>
</evidence>
<evidence type="ECO:0000313" key="3">
    <source>
        <dbReference type="Proteomes" id="UP000799291"/>
    </source>
</evidence>
<gene>
    <name evidence="2" type="ORF">K458DRAFT_29295</name>
</gene>
<sequence length="145" mass="16281">MERRNRLPLYPTTPSRTCRSCDTRHWASAALNLALAHPDSSSANFISIFSCRRRGRHGRWLAPRGGPLQYLDAPWHASPSMTTESKQAVPKLAIRLSTKRVARPPQTTLCSNSPGHLAVGVAFAALAWLLSRYLFTTTRRSERRQ</sequence>
<feature type="transmembrane region" description="Helical" evidence="1">
    <location>
        <begin position="115"/>
        <end position="135"/>
    </location>
</feature>
<dbReference type="EMBL" id="MU005580">
    <property type="protein sequence ID" value="KAF2684978.1"/>
    <property type="molecule type" value="Genomic_DNA"/>
</dbReference>
<name>A0A6G1J3J4_9PLEO</name>
<evidence type="ECO:0000256" key="1">
    <source>
        <dbReference type="SAM" id="Phobius"/>
    </source>
</evidence>
<proteinExistence type="predicted"/>
<dbReference type="AlphaFoldDB" id="A0A6G1J3J4"/>
<keyword evidence="1" id="KW-0812">Transmembrane</keyword>
<dbReference type="Proteomes" id="UP000799291">
    <property type="component" value="Unassembled WGS sequence"/>
</dbReference>
<keyword evidence="3" id="KW-1185">Reference proteome</keyword>
<reference evidence="2" key="1">
    <citation type="journal article" date="2020" name="Stud. Mycol.">
        <title>101 Dothideomycetes genomes: a test case for predicting lifestyles and emergence of pathogens.</title>
        <authorList>
            <person name="Haridas S."/>
            <person name="Albert R."/>
            <person name="Binder M."/>
            <person name="Bloem J."/>
            <person name="Labutti K."/>
            <person name="Salamov A."/>
            <person name="Andreopoulos B."/>
            <person name="Baker S."/>
            <person name="Barry K."/>
            <person name="Bills G."/>
            <person name="Bluhm B."/>
            <person name="Cannon C."/>
            <person name="Castanera R."/>
            <person name="Culley D."/>
            <person name="Daum C."/>
            <person name="Ezra D."/>
            <person name="Gonzalez J."/>
            <person name="Henrissat B."/>
            <person name="Kuo A."/>
            <person name="Liang C."/>
            <person name="Lipzen A."/>
            <person name="Lutzoni F."/>
            <person name="Magnuson J."/>
            <person name="Mondo S."/>
            <person name="Nolan M."/>
            <person name="Ohm R."/>
            <person name="Pangilinan J."/>
            <person name="Park H.-J."/>
            <person name="Ramirez L."/>
            <person name="Alfaro M."/>
            <person name="Sun H."/>
            <person name="Tritt A."/>
            <person name="Yoshinaga Y."/>
            <person name="Zwiers L.-H."/>
            <person name="Turgeon B."/>
            <person name="Goodwin S."/>
            <person name="Spatafora J."/>
            <person name="Crous P."/>
            <person name="Grigoriev I."/>
        </authorList>
    </citation>
    <scope>NUCLEOTIDE SEQUENCE</scope>
    <source>
        <strain evidence="2">CBS 122367</strain>
    </source>
</reference>
<organism evidence="2 3">
    <name type="scientific">Lentithecium fluviatile CBS 122367</name>
    <dbReference type="NCBI Taxonomy" id="1168545"/>
    <lineage>
        <taxon>Eukaryota</taxon>
        <taxon>Fungi</taxon>
        <taxon>Dikarya</taxon>
        <taxon>Ascomycota</taxon>
        <taxon>Pezizomycotina</taxon>
        <taxon>Dothideomycetes</taxon>
        <taxon>Pleosporomycetidae</taxon>
        <taxon>Pleosporales</taxon>
        <taxon>Massarineae</taxon>
        <taxon>Lentitheciaceae</taxon>
        <taxon>Lentithecium</taxon>
    </lineage>
</organism>
<protein>
    <submittedName>
        <fullName evidence="2">Uncharacterized protein</fullName>
    </submittedName>
</protein>